<organism evidence="2 3">
    <name type="scientific">Ectocarpus siliculosus</name>
    <name type="common">Brown alga</name>
    <name type="synonym">Conferva siliculosa</name>
    <dbReference type="NCBI Taxonomy" id="2880"/>
    <lineage>
        <taxon>Eukaryota</taxon>
        <taxon>Sar</taxon>
        <taxon>Stramenopiles</taxon>
        <taxon>Ochrophyta</taxon>
        <taxon>PX clade</taxon>
        <taxon>Phaeophyceae</taxon>
        <taxon>Ectocarpales</taxon>
        <taxon>Ectocarpaceae</taxon>
        <taxon>Ectocarpus</taxon>
    </lineage>
</organism>
<gene>
    <name evidence="2" type="ORF">Esi_0166_0064</name>
</gene>
<dbReference type="InterPro" id="IPR050508">
    <property type="entry name" value="Methyltransf_Superfamily"/>
</dbReference>
<dbReference type="InterPro" id="IPR041698">
    <property type="entry name" value="Methyltransf_25"/>
</dbReference>
<dbReference type="SUPFAM" id="SSF53335">
    <property type="entry name" value="S-adenosyl-L-methionine-dependent methyltransferases"/>
    <property type="match status" value="1"/>
</dbReference>
<evidence type="ECO:0000313" key="2">
    <source>
        <dbReference type="EMBL" id="CBJ29946.1"/>
    </source>
</evidence>
<dbReference type="PANTHER" id="PTHR42912:SF80">
    <property type="entry name" value="METHYLTRANSFERASE DOMAIN-CONTAINING PROTEIN"/>
    <property type="match status" value="1"/>
</dbReference>
<feature type="domain" description="Methyltransferase" evidence="1">
    <location>
        <begin position="164"/>
        <end position="264"/>
    </location>
</feature>
<dbReference type="Proteomes" id="UP000002630">
    <property type="component" value="Unassembled WGS sequence"/>
</dbReference>
<evidence type="ECO:0000313" key="3">
    <source>
        <dbReference type="Proteomes" id="UP000002630"/>
    </source>
</evidence>
<dbReference type="OrthoDB" id="2013972at2759"/>
<dbReference type="EMBL" id="FN649760">
    <property type="protein sequence ID" value="CBJ29946.1"/>
    <property type="molecule type" value="Genomic_DNA"/>
</dbReference>
<name>D7FMC8_ECTSI</name>
<proteinExistence type="predicted"/>
<accession>D7FMC8</accession>
<dbReference type="STRING" id="2880.D7FMC8"/>
<dbReference type="InterPro" id="IPR029063">
    <property type="entry name" value="SAM-dependent_MTases_sf"/>
</dbReference>
<dbReference type="CDD" id="cd02440">
    <property type="entry name" value="AdoMet_MTases"/>
    <property type="match status" value="1"/>
</dbReference>
<dbReference type="Gene3D" id="3.40.50.150">
    <property type="entry name" value="Vaccinia Virus protein VP39"/>
    <property type="match status" value="1"/>
</dbReference>
<dbReference type="PANTHER" id="PTHR42912">
    <property type="entry name" value="METHYLTRANSFERASE"/>
    <property type="match status" value="1"/>
</dbReference>
<dbReference type="AlphaFoldDB" id="D7FMC8"/>
<reference evidence="2 3" key="1">
    <citation type="journal article" date="2010" name="Nature">
        <title>The Ectocarpus genome and the independent evolution of multicellularity in brown algae.</title>
        <authorList>
            <person name="Cock J.M."/>
            <person name="Sterck L."/>
            <person name="Rouze P."/>
            <person name="Scornet D."/>
            <person name="Allen A.E."/>
            <person name="Amoutzias G."/>
            <person name="Anthouard V."/>
            <person name="Artiguenave F."/>
            <person name="Aury J.M."/>
            <person name="Badger J.H."/>
            <person name="Beszteri B."/>
            <person name="Billiau K."/>
            <person name="Bonnet E."/>
            <person name="Bothwell J.H."/>
            <person name="Bowler C."/>
            <person name="Boyen C."/>
            <person name="Brownlee C."/>
            <person name="Carrano C.J."/>
            <person name="Charrier B."/>
            <person name="Cho G.Y."/>
            <person name="Coelho S.M."/>
            <person name="Collen J."/>
            <person name="Corre E."/>
            <person name="Da Silva C."/>
            <person name="Delage L."/>
            <person name="Delaroque N."/>
            <person name="Dittami S.M."/>
            <person name="Doulbeau S."/>
            <person name="Elias M."/>
            <person name="Farnham G."/>
            <person name="Gachon C.M."/>
            <person name="Gschloessl B."/>
            <person name="Heesch S."/>
            <person name="Jabbari K."/>
            <person name="Jubin C."/>
            <person name="Kawai H."/>
            <person name="Kimura K."/>
            <person name="Kloareg B."/>
            <person name="Kupper F.C."/>
            <person name="Lang D."/>
            <person name="Le Bail A."/>
            <person name="Leblanc C."/>
            <person name="Lerouge P."/>
            <person name="Lohr M."/>
            <person name="Lopez P.J."/>
            <person name="Martens C."/>
            <person name="Maumus F."/>
            <person name="Michel G."/>
            <person name="Miranda-Saavedra D."/>
            <person name="Morales J."/>
            <person name="Moreau H."/>
            <person name="Motomura T."/>
            <person name="Nagasato C."/>
            <person name="Napoli C.A."/>
            <person name="Nelson D.R."/>
            <person name="Nyvall-Collen P."/>
            <person name="Peters A.F."/>
            <person name="Pommier C."/>
            <person name="Potin P."/>
            <person name="Poulain J."/>
            <person name="Quesneville H."/>
            <person name="Read B."/>
            <person name="Rensing S.A."/>
            <person name="Ritter A."/>
            <person name="Rousvoal S."/>
            <person name="Samanta M."/>
            <person name="Samson G."/>
            <person name="Schroeder D.C."/>
            <person name="Segurens B."/>
            <person name="Strittmatter M."/>
            <person name="Tonon T."/>
            <person name="Tregear J.W."/>
            <person name="Valentin K."/>
            <person name="von Dassow P."/>
            <person name="Yamagishi T."/>
            <person name="Van de Peer Y."/>
            <person name="Wincker P."/>
        </authorList>
    </citation>
    <scope>NUCLEOTIDE SEQUENCE [LARGE SCALE GENOMIC DNA]</scope>
    <source>
        <strain evidence="3">Ec32 / CCAP1310/4</strain>
    </source>
</reference>
<keyword evidence="3" id="KW-1185">Reference proteome</keyword>
<protein>
    <recommendedName>
        <fullName evidence="1">Methyltransferase domain-containing protein</fullName>
    </recommendedName>
</protein>
<dbReference type="InParanoid" id="D7FMC8"/>
<dbReference type="Pfam" id="PF13649">
    <property type="entry name" value="Methyltransf_25"/>
    <property type="match status" value="1"/>
</dbReference>
<evidence type="ECO:0000259" key="1">
    <source>
        <dbReference type="Pfam" id="PF13649"/>
    </source>
</evidence>
<dbReference type="GO" id="GO:0008168">
    <property type="term" value="F:methyltransferase activity"/>
    <property type="evidence" value="ECO:0007669"/>
    <property type="project" value="TreeGrafter"/>
</dbReference>
<sequence>MVLITRNERVTSTNNRVDTTIPNVDGAAVLETWQFKVLDYLFSIPLFNDALFGVYRKQQVKKAEGMGIKWTAFLDDLNRNKERLLNIQSEMTDAALDIPEYYYAPIHAYADGNLCWDSAMEEDLWSKLMIAPLFNNSIHGDVLMRKDWIDTCLKYKPQGEVKNVIDLGCGTGLSMYMVQTAWPQADLVGVDMSTYKLAISQAKLEKKPKSMQSKVTLRHAPAEETGEPSNKFDLATICLVNHESPEWVSKAMFREAHRVLRPGGVFTILDLDKNNLAILLENPFVAAVYKQTEPYMPEYMNLDMNSALEEVGFELLEVRNTSPSHIAIVARKV</sequence>